<evidence type="ECO:0000256" key="1">
    <source>
        <dbReference type="ARBA" id="ARBA00008645"/>
    </source>
</evidence>
<dbReference type="PANTHER" id="PTHR22946">
    <property type="entry name" value="DIENELACTONE HYDROLASE DOMAIN-CONTAINING PROTEIN-RELATED"/>
    <property type="match status" value="1"/>
</dbReference>
<organism evidence="5 6">
    <name type="scientific">Kutzneria chonburiensis</name>
    <dbReference type="NCBI Taxonomy" id="1483604"/>
    <lineage>
        <taxon>Bacteria</taxon>
        <taxon>Bacillati</taxon>
        <taxon>Actinomycetota</taxon>
        <taxon>Actinomycetes</taxon>
        <taxon>Pseudonocardiales</taxon>
        <taxon>Pseudonocardiaceae</taxon>
        <taxon>Kutzneria</taxon>
    </lineage>
</organism>
<dbReference type="SUPFAM" id="SSF53474">
    <property type="entry name" value="alpha/beta-Hydrolases"/>
    <property type="match status" value="1"/>
</dbReference>
<keyword evidence="6" id="KW-1185">Reference proteome</keyword>
<reference evidence="5 6" key="1">
    <citation type="submission" date="2024-09" db="EMBL/GenBank/DDBJ databases">
        <authorList>
            <person name="Sun Q."/>
            <person name="Mori K."/>
        </authorList>
    </citation>
    <scope>NUCLEOTIDE SEQUENCE [LARGE SCALE GENOMIC DNA]</scope>
    <source>
        <strain evidence="5 6">TBRC 1432</strain>
    </source>
</reference>
<name>A0ABV6MN16_9PSEU</name>
<evidence type="ECO:0000259" key="4">
    <source>
        <dbReference type="Pfam" id="PF12740"/>
    </source>
</evidence>
<dbReference type="RefSeq" id="WP_273942283.1">
    <property type="nucleotide sequence ID" value="NZ_CP097263.1"/>
</dbReference>
<feature type="chain" id="PRO_5045887517" evidence="3">
    <location>
        <begin position="34"/>
        <end position="297"/>
    </location>
</feature>
<proteinExistence type="inferred from homology"/>
<evidence type="ECO:0000256" key="2">
    <source>
        <dbReference type="ARBA" id="ARBA00022801"/>
    </source>
</evidence>
<feature type="signal peptide" evidence="3">
    <location>
        <begin position="1"/>
        <end position="33"/>
    </location>
</feature>
<dbReference type="EMBL" id="JBHLUD010000002">
    <property type="protein sequence ID" value="MFC0541684.1"/>
    <property type="molecule type" value="Genomic_DNA"/>
</dbReference>
<dbReference type="Pfam" id="PF12740">
    <property type="entry name" value="PETase"/>
    <property type="match status" value="1"/>
</dbReference>
<feature type="domain" description="PET hydrolase/cutinase-like" evidence="4">
    <location>
        <begin position="35"/>
        <end position="290"/>
    </location>
</feature>
<dbReference type="InterPro" id="IPR041127">
    <property type="entry name" value="PET_hydrolase/cutinase-like"/>
</dbReference>
<comment type="similarity">
    <text evidence="1">Belongs to the AB hydrolase superfamily.</text>
</comment>
<evidence type="ECO:0000313" key="5">
    <source>
        <dbReference type="EMBL" id="MFC0541684.1"/>
    </source>
</evidence>
<evidence type="ECO:0000313" key="6">
    <source>
        <dbReference type="Proteomes" id="UP001589810"/>
    </source>
</evidence>
<dbReference type="EC" id="3.1.-.-" evidence="5"/>
<gene>
    <name evidence="5" type="ORF">ACFFH7_09340</name>
</gene>
<dbReference type="PANTHER" id="PTHR22946:SF9">
    <property type="entry name" value="POLYKETIDE TRANSFERASE AF380"/>
    <property type="match status" value="1"/>
</dbReference>
<dbReference type="Gene3D" id="3.40.50.1820">
    <property type="entry name" value="alpha/beta hydrolase"/>
    <property type="match status" value="1"/>
</dbReference>
<dbReference type="GO" id="GO:0016787">
    <property type="term" value="F:hydrolase activity"/>
    <property type="evidence" value="ECO:0007669"/>
    <property type="project" value="UniProtKB-KW"/>
</dbReference>
<accession>A0ABV6MN16</accession>
<dbReference type="InterPro" id="IPR029058">
    <property type="entry name" value="AB_hydrolase_fold"/>
</dbReference>
<evidence type="ECO:0000256" key="3">
    <source>
        <dbReference type="SAM" id="SignalP"/>
    </source>
</evidence>
<dbReference type="InterPro" id="IPR050261">
    <property type="entry name" value="FrsA_esterase"/>
</dbReference>
<comment type="caution">
    <text evidence="5">The sequence shown here is derived from an EMBL/GenBank/DDBJ whole genome shotgun (WGS) entry which is preliminary data.</text>
</comment>
<protein>
    <submittedName>
        <fullName evidence="5">Dienelactone hydrolase family protein</fullName>
        <ecNumber evidence="5">3.1.-.-</ecNumber>
    </submittedName>
</protein>
<keyword evidence="3" id="KW-0732">Signal</keyword>
<keyword evidence="2 5" id="KW-0378">Hydrolase</keyword>
<dbReference type="Proteomes" id="UP001589810">
    <property type="component" value="Unassembled WGS sequence"/>
</dbReference>
<sequence>MQRHLGSGRLARLAAVAVSAVLALTMSATPASAAPTSTQRGPNPTLAMIEASHGPFATAQVNVAPGNGFNGGTIYYPTDTSLGTWGAVAIVPGYTALFRNEEAWMGPWLSSFGFVVIGIETNSRTDFDAARGTELLAALKYLTTQSPVRDRVDPNRLSVLGHSMGGGGVVYATEHQPSLKAAIALAPFSPSQNMSTDHVPTMVIGGQNDTVVTPSYLNTLYATLPAATKSAFVQIAGAGHVYYTHPNNVEMKVLIPWLKIFVDSDSRYTQFLCPALPDPSTISQYRAKCPYVPLHAG</sequence>